<dbReference type="EMBL" id="ADAS02000044">
    <property type="protein sequence ID" value="OAV93980.1"/>
    <property type="molecule type" value="Genomic_DNA"/>
</dbReference>
<dbReference type="OrthoDB" id="2689033at2759"/>
<keyword evidence="3" id="KW-1185">Reference proteome</keyword>
<dbReference type="Proteomes" id="UP000005240">
    <property type="component" value="Unassembled WGS sequence"/>
</dbReference>
<evidence type="ECO:0000313" key="2">
    <source>
        <dbReference type="EnsemblFungi" id="PTTG_27111-t43_1-p1"/>
    </source>
</evidence>
<accession>A0A180GMN5</accession>
<organism evidence="1">
    <name type="scientific">Puccinia triticina (isolate 1-1 / race 1 (BBBD))</name>
    <name type="common">Brown leaf rust fungus</name>
    <dbReference type="NCBI Taxonomy" id="630390"/>
    <lineage>
        <taxon>Eukaryota</taxon>
        <taxon>Fungi</taxon>
        <taxon>Dikarya</taxon>
        <taxon>Basidiomycota</taxon>
        <taxon>Pucciniomycotina</taxon>
        <taxon>Pucciniomycetes</taxon>
        <taxon>Pucciniales</taxon>
        <taxon>Pucciniaceae</taxon>
        <taxon>Puccinia</taxon>
    </lineage>
</organism>
<reference evidence="1" key="1">
    <citation type="submission" date="2009-11" db="EMBL/GenBank/DDBJ databases">
        <authorList>
            <consortium name="The Broad Institute Genome Sequencing Platform"/>
            <person name="Ward D."/>
            <person name="Feldgarden M."/>
            <person name="Earl A."/>
            <person name="Young S.K."/>
            <person name="Zeng Q."/>
            <person name="Koehrsen M."/>
            <person name="Alvarado L."/>
            <person name="Berlin A."/>
            <person name="Bochicchio J."/>
            <person name="Borenstein D."/>
            <person name="Chapman S.B."/>
            <person name="Chen Z."/>
            <person name="Engels R."/>
            <person name="Freedman E."/>
            <person name="Gellesch M."/>
            <person name="Goldberg J."/>
            <person name="Griggs A."/>
            <person name="Gujja S."/>
            <person name="Heilman E."/>
            <person name="Heiman D."/>
            <person name="Hepburn T."/>
            <person name="Howarth C."/>
            <person name="Jen D."/>
            <person name="Larson L."/>
            <person name="Lewis B."/>
            <person name="Mehta T."/>
            <person name="Park D."/>
            <person name="Pearson M."/>
            <person name="Roberts A."/>
            <person name="Saif S."/>
            <person name="Shea T."/>
            <person name="Shenoy N."/>
            <person name="Sisk P."/>
            <person name="Stolte C."/>
            <person name="Sykes S."/>
            <person name="Thomson T."/>
            <person name="Walk T."/>
            <person name="White J."/>
            <person name="Yandava C."/>
            <person name="Izard J."/>
            <person name="Baranova O.V."/>
            <person name="Blanton J.M."/>
            <person name="Tanner A.C."/>
            <person name="Dewhirst F.E."/>
            <person name="Haas B."/>
            <person name="Nusbaum C."/>
            <person name="Birren B."/>
        </authorList>
    </citation>
    <scope>NUCLEOTIDE SEQUENCE [LARGE SCALE GENOMIC DNA]</scope>
    <source>
        <strain evidence="1">1-1 BBBD Race 1</strain>
    </source>
</reference>
<evidence type="ECO:0000313" key="3">
    <source>
        <dbReference type="Proteomes" id="UP000005240"/>
    </source>
</evidence>
<proteinExistence type="predicted"/>
<dbReference type="STRING" id="630390.A0A180GMN5"/>
<reference evidence="2 3" key="3">
    <citation type="journal article" date="2017" name="G3 (Bethesda)">
        <title>Comparative analysis highlights variable genome content of wheat rusts and divergence of the mating loci.</title>
        <authorList>
            <person name="Cuomo C.A."/>
            <person name="Bakkeren G."/>
            <person name="Khalil H.B."/>
            <person name="Panwar V."/>
            <person name="Joly D."/>
            <person name="Linning R."/>
            <person name="Sakthikumar S."/>
            <person name="Song X."/>
            <person name="Adiconis X."/>
            <person name="Fan L."/>
            <person name="Goldberg J.M."/>
            <person name="Levin J.Z."/>
            <person name="Young S."/>
            <person name="Zeng Q."/>
            <person name="Anikster Y."/>
            <person name="Bruce M."/>
            <person name="Wang M."/>
            <person name="Yin C."/>
            <person name="McCallum B."/>
            <person name="Szabo L.J."/>
            <person name="Hulbert S."/>
            <person name="Chen X."/>
            <person name="Fellers J.P."/>
        </authorList>
    </citation>
    <scope>NUCLEOTIDE SEQUENCE</scope>
    <source>
        <strain evidence="3">Isolate 1-1 / race 1 (BBBD)</strain>
        <strain evidence="2">isolate 1-1 / race 1 (BBBD)</strain>
    </source>
</reference>
<dbReference type="PANTHER" id="PTHR31912:SF34">
    <property type="entry name" value="NOTOCHORD-RELATED PROTEIN"/>
    <property type="match status" value="1"/>
</dbReference>
<name>A0A180GMN5_PUCT1</name>
<dbReference type="EnsemblFungi" id="PTTG_27111-t43_1">
    <property type="protein sequence ID" value="PTTG_27111-t43_1-p1"/>
    <property type="gene ID" value="PTTG_27111"/>
</dbReference>
<dbReference type="AlphaFoldDB" id="A0A180GMN5"/>
<evidence type="ECO:0000313" key="1">
    <source>
        <dbReference type="EMBL" id="OAV93980.1"/>
    </source>
</evidence>
<gene>
    <name evidence="1" type="ORF">PTTG_27111</name>
</gene>
<protein>
    <submittedName>
        <fullName evidence="1 2">Uncharacterized protein</fullName>
    </submittedName>
</protein>
<dbReference type="PANTHER" id="PTHR31912">
    <property type="entry name" value="IP13529P"/>
    <property type="match status" value="1"/>
</dbReference>
<reference evidence="1" key="2">
    <citation type="submission" date="2016-05" db="EMBL/GenBank/DDBJ databases">
        <title>Comparative analysis highlights variable genome content of wheat rusts and divergence of the mating loci.</title>
        <authorList>
            <person name="Cuomo C.A."/>
            <person name="Bakkeren G."/>
            <person name="Szabo L."/>
            <person name="Khalil H."/>
            <person name="Joly D."/>
            <person name="Goldberg J."/>
            <person name="Young S."/>
            <person name="Zeng Q."/>
            <person name="Fellers J."/>
        </authorList>
    </citation>
    <scope>NUCLEOTIDE SEQUENCE [LARGE SCALE GENOMIC DNA]</scope>
    <source>
        <strain evidence="1">1-1 BBBD Race 1</strain>
    </source>
</reference>
<dbReference type="VEuPathDB" id="FungiDB:PTTG_27111"/>
<sequence length="771" mass="86560">MRRAAAKRARTAELARAASLAVQHADINEAPTEHGSANNLDDYWVWDCIKANCDFHPPTLPTPNALTLVKELEQNEGSQPNANAPPAASVRNSHVMDVGLGHISIDVGCRPGPDIPDLIASLIIGHTRSMISRTIYTKIRAILKLCHAKLPAWAAVRTSRARINKILGPTLLLSVSVFDTPCYSLSAKEIISQELSNHLVAKHLEFYPELTHGLNISKFSQCSKWVGGLSHEHRPQMFDSNGEHFYIYEPAQLISREVVIPIYIVQYQSALHAMSIRLNTHNTRNNLDGIKITIPGNLFFSAIYDTITLSGTGELLWEACGGKIYESFLYGRPDQVVKFPNPWRKKSSHLVIRQVPITLYADDTSGNVSKQFNKHTSFYFTLSGLSPHISNQEYHCHFLATSNVASVCEISEQIVDEINNMATKGFLAYNHSIASPVWVVGLVLCFLADSPMHAEVTNTPIPGNCLHPCRMCTLSVTKLMFKKTRTYIWNSLHRGYLGDTLPNHARCWSKTKEDTYNEVFKMAQDKSLNKAITKSKDLGVKDSINLKLLRLAKGDPGMQDLIDLWLEKYQTRLYNPFLELISFDGVRDTPVEVLHVILLCIVKYLARDLVGGVPKATKKTHYSAWSCSVNSAVKKQLNEPTLPNIPNLAQLSRLIWWHLNPQRSENATDPQVDHAVRDPIICVRFAYLRWATLFNYFDPASRNISQWHQIDTRLIANSELPVSYTNAWHQLLGAQDAALFGHQPSLANLDQSAVQVSTDEEVRTRWVPPEA</sequence>
<reference evidence="2" key="4">
    <citation type="submission" date="2025-05" db="UniProtKB">
        <authorList>
            <consortium name="EnsemblFungi"/>
        </authorList>
    </citation>
    <scope>IDENTIFICATION</scope>
    <source>
        <strain evidence="2">isolate 1-1 / race 1 (BBBD)</strain>
    </source>
</reference>